<organism evidence="4 5">
    <name type="scientific">Galerina marginata (strain CBS 339.88)</name>
    <dbReference type="NCBI Taxonomy" id="685588"/>
    <lineage>
        <taxon>Eukaryota</taxon>
        <taxon>Fungi</taxon>
        <taxon>Dikarya</taxon>
        <taxon>Basidiomycota</taxon>
        <taxon>Agaricomycotina</taxon>
        <taxon>Agaricomycetes</taxon>
        <taxon>Agaricomycetidae</taxon>
        <taxon>Agaricales</taxon>
        <taxon>Agaricineae</taxon>
        <taxon>Strophariaceae</taxon>
        <taxon>Galerina</taxon>
    </lineage>
</organism>
<evidence type="ECO:0000313" key="5">
    <source>
        <dbReference type="Proteomes" id="UP000027222"/>
    </source>
</evidence>
<feature type="compositionally biased region" description="Low complexity" evidence="2">
    <location>
        <begin position="18"/>
        <end position="33"/>
    </location>
</feature>
<feature type="compositionally biased region" description="Acidic residues" evidence="2">
    <location>
        <begin position="252"/>
        <end position="275"/>
    </location>
</feature>
<reference evidence="5" key="1">
    <citation type="journal article" date="2014" name="Proc. Natl. Acad. Sci. U.S.A.">
        <title>Extensive sampling of basidiomycete genomes demonstrates inadequacy of the white-rot/brown-rot paradigm for wood decay fungi.</title>
        <authorList>
            <person name="Riley R."/>
            <person name="Salamov A.A."/>
            <person name="Brown D.W."/>
            <person name="Nagy L.G."/>
            <person name="Floudas D."/>
            <person name="Held B.W."/>
            <person name="Levasseur A."/>
            <person name="Lombard V."/>
            <person name="Morin E."/>
            <person name="Otillar R."/>
            <person name="Lindquist E.A."/>
            <person name="Sun H."/>
            <person name="LaButti K.M."/>
            <person name="Schmutz J."/>
            <person name="Jabbour D."/>
            <person name="Luo H."/>
            <person name="Baker S.E."/>
            <person name="Pisabarro A.G."/>
            <person name="Walton J.D."/>
            <person name="Blanchette R.A."/>
            <person name="Henrissat B."/>
            <person name="Martin F."/>
            <person name="Cullen D."/>
            <person name="Hibbett D.S."/>
            <person name="Grigoriev I.V."/>
        </authorList>
    </citation>
    <scope>NUCLEOTIDE SEQUENCE [LARGE SCALE GENOMIC DNA]</scope>
    <source>
        <strain evidence="5">CBS 339.88</strain>
    </source>
</reference>
<dbReference type="PANTHER" id="PTHR46052">
    <property type="entry name" value="PHOSDUCIN-LIKE PROTEIN"/>
    <property type="match status" value="1"/>
</dbReference>
<evidence type="ECO:0000256" key="2">
    <source>
        <dbReference type="SAM" id="MobiDB-lite"/>
    </source>
</evidence>
<evidence type="ECO:0000313" key="4">
    <source>
        <dbReference type="EMBL" id="KDR73613.1"/>
    </source>
</evidence>
<protein>
    <recommendedName>
        <fullName evidence="3">Phosducin domain-containing protein</fullName>
    </recommendedName>
</protein>
<feature type="region of interest" description="Disordered" evidence="2">
    <location>
        <begin position="233"/>
        <end position="275"/>
    </location>
</feature>
<dbReference type="InterPro" id="IPR024253">
    <property type="entry name" value="Phosducin_thioredoxin-like_dom"/>
</dbReference>
<dbReference type="Gene3D" id="3.40.30.10">
    <property type="entry name" value="Glutaredoxin"/>
    <property type="match status" value="1"/>
</dbReference>
<dbReference type="HOGENOM" id="CLU_059221_0_0_1"/>
<comment type="similarity">
    <text evidence="1">Belongs to the phosducin family.</text>
</comment>
<feature type="compositionally biased region" description="Basic and acidic residues" evidence="2">
    <location>
        <begin position="90"/>
        <end position="116"/>
    </location>
</feature>
<dbReference type="InterPro" id="IPR036249">
    <property type="entry name" value="Thioredoxin-like_sf"/>
</dbReference>
<feature type="compositionally biased region" description="Basic and acidic residues" evidence="2">
    <location>
        <begin position="34"/>
        <end position="74"/>
    </location>
</feature>
<accession>A0A067T3L3</accession>
<dbReference type="OrthoDB" id="70588at2759"/>
<dbReference type="PANTHER" id="PTHR46052:SF1">
    <property type="entry name" value="PHOSDUCIN-LIKE PROTEIN"/>
    <property type="match status" value="1"/>
</dbReference>
<keyword evidence="5" id="KW-1185">Reference proteome</keyword>
<dbReference type="EMBL" id="KL142385">
    <property type="protein sequence ID" value="KDR73613.1"/>
    <property type="molecule type" value="Genomic_DNA"/>
</dbReference>
<dbReference type="AlphaFoldDB" id="A0A067T3L3"/>
<name>A0A067T3L3_GALM3</name>
<dbReference type="Proteomes" id="UP000027222">
    <property type="component" value="Unassembled WGS sequence"/>
</dbReference>
<evidence type="ECO:0000259" key="3">
    <source>
        <dbReference type="Pfam" id="PF02114"/>
    </source>
</evidence>
<proteinExistence type="inferred from homology"/>
<sequence>MYADIEALVLSGELFNGPQRSSSPTRSPSPDADPGWHDEELQAEELKHREKGLDYDSDTARRDAIKVQKQKEAQSESIGMGPGRTGVKGVIRDRDEAAEIQREKRAREAEELRRKMESTNLGGKTFLEEEREKAGRGETADELVMKEIAKAQKKRDVFGQKREGRFGHLREVGIKGFLGAVEKEELGVWVVVHLYDSSLERCYLVDETLARLARSYPDTKFLRAKASALGFASLNSPGRQKPPGSRLKSIQEDDDEDPYADDEKGEDYDDEDDDNVDLDMLPTMLVYRNGELVHNWVRVDWEAGDAGIEEFLDKHHILPASSGPRDNLGLPSDDEDFDLMWSDEDDDISHNIKG</sequence>
<feature type="region of interest" description="Disordered" evidence="2">
    <location>
        <begin position="12"/>
        <end position="116"/>
    </location>
</feature>
<evidence type="ECO:0000256" key="1">
    <source>
        <dbReference type="ARBA" id="ARBA00009686"/>
    </source>
</evidence>
<gene>
    <name evidence="4" type="ORF">GALMADRAFT_251355</name>
</gene>
<dbReference type="STRING" id="685588.A0A067T3L3"/>
<dbReference type="SUPFAM" id="SSF52833">
    <property type="entry name" value="Thioredoxin-like"/>
    <property type="match status" value="1"/>
</dbReference>
<feature type="domain" description="Phosducin" evidence="3">
    <location>
        <begin position="155"/>
        <end position="233"/>
    </location>
</feature>
<dbReference type="InterPro" id="IPR051499">
    <property type="entry name" value="Phosducin-like_reg"/>
</dbReference>
<dbReference type="Pfam" id="PF02114">
    <property type="entry name" value="Phosducin"/>
    <property type="match status" value="1"/>
</dbReference>